<dbReference type="PROSITE" id="PS51470">
    <property type="entry name" value="FG_GAP"/>
    <property type="match status" value="4"/>
</dbReference>
<keyword evidence="8" id="KW-0460">Magnesium</keyword>
<feature type="repeat" description="FG-GAP" evidence="22">
    <location>
        <begin position="479"/>
        <end position="542"/>
    </location>
</feature>
<evidence type="ECO:0000256" key="8">
    <source>
        <dbReference type="ARBA" id="ARBA00022842"/>
    </source>
</evidence>
<dbReference type="GO" id="GO:0098609">
    <property type="term" value="P:cell-cell adhesion"/>
    <property type="evidence" value="ECO:0007669"/>
    <property type="project" value="TreeGrafter"/>
</dbReference>
<dbReference type="PROSITE" id="PS50234">
    <property type="entry name" value="VWFA"/>
    <property type="match status" value="1"/>
</dbReference>
<evidence type="ECO:0000256" key="12">
    <source>
        <dbReference type="ARBA" id="ARBA00023136"/>
    </source>
</evidence>
<comment type="subunit">
    <text evidence="16">Heterodimer of an alpha and a beta subunit. Alpha-2 associates with beta-1. Interacts with HPS5 and RAB21.</text>
</comment>
<evidence type="ECO:0000256" key="7">
    <source>
        <dbReference type="ARBA" id="ARBA00022837"/>
    </source>
</evidence>
<dbReference type="InterPro" id="IPR000413">
    <property type="entry name" value="Integrin_alpha"/>
</dbReference>
<keyword evidence="5" id="KW-0732">Signal</keyword>
<evidence type="ECO:0000256" key="13">
    <source>
        <dbReference type="ARBA" id="ARBA00023157"/>
    </source>
</evidence>
<dbReference type="InterPro" id="IPR028994">
    <property type="entry name" value="Integrin_alpha_N"/>
</dbReference>
<dbReference type="Gene3D" id="2.60.40.1530">
    <property type="entry name" value="ntegrin, alpha v. Chain A, domain 4"/>
    <property type="match status" value="1"/>
</dbReference>
<evidence type="ECO:0000256" key="5">
    <source>
        <dbReference type="ARBA" id="ARBA00022729"/>
    </source>
</evidence>
<comment type="similarity">
    <text evidence="2 23">Belongs to the integrin alpha chain family.</text>
</comment>
<proteinExistence type="inferred from homology"/>
<dbReference type="PRINTS" id="PR00453">
    <property type="entry name" value="VWFADOMAIN"/>
</dbReference>
<dbReference type="AlphaFoldDB" id="A0A8D2J1C6"/>
<dbReference type="InterPro" id="IPR013517">
    <property type="entry name" value="FG-GAP"/>
</dbReference>
<dbReference type="PRINTS" id="PR01185">
    <property type="entry name" value="INTEGRINA"/>
</dbReference>
<keyword evidence="4" id="KW-0479">Metal-binding</keyword>
<dbReference type="GO" id="GO:0046872">
    <property type="term" value="F:metal ion binding"/>
    <property type="evidence" value="ECO:0007669"/>
    <property type="project" value="UniProtKB-KW"/>
</dbReference>
<dbReference type="SUPFAM" id="SSF69179">
    <property type="entry name" value="Integrin domains"/>
    <property type="match status" value="3"/>
</dbReference>
<evidence type="ECO:0000256" key="3">
    <source>
        <dbReference type="ARBA" id="ARBA00022692"/>
    </source>
</evidence>
<dbReference type="InterPro" id="IPR013519">
    <property type="entry name" value="Int_alpha_beta-p"/>
</dbReference>
<evidence type="ECO:0000256" key="6">
    <source>
        <dbReference type="ARBA" id="ARBA00022737"/>
    </source>
</evidence>
<dbReference type="InterPro" id="IPR048286">
    <property type="entry name" value="Integrin_alpha_Ig-like_3"/>
</dbReference>
<evidence type="ECO:0000256" key="22">
    <source>
        <dbReference type="PROSITE-ProRule" id="PRU00803"/>
    </source>
</evidence>
<evidence type="ECO:0000256" key="16">
    <source>
        <dbReference type="ARBA" id="ARBA00063497"/>
    </source>
</evidence>
<keyword evidence="13" id="KW-1015">Disulfide bond</keyword>
<evidence type="ECO:0000313" key="25">
    <source>
        <dbReference type="Ensembl" id="ENSVKKP00000002331.1"/>
    </source>
</evidence>
<dbReference type="FunFam" id="3.40.50.410:FF:000012">
    <property type="entry name" value="Integrin, alpha 10"/>
    <property type="match status" value="1"/>
</dbReference>
<feature type="repeat" description="FG-GAP" evidence="22">
    <location>
        <begin position="543"/>
        <end position="601"/>
    </location>
</feature>
<dbReference type="SUPFAM" id="SSF53300">
    <property type="entry name" value="vWA-like"/>
    <property type="match status" value="1"/>
</dbReference>
<evidence type="ECO:0000256" key="23">
    <source>
        <dbReference type="RuleBase" id="RU003762"/>
    </source>
</evidence>
<dbReference type="InterPro" id="IPR036465">
    <property type="entry name" value="vWFA_dom_sf"/>
</dbReference>
<dbReference type="PANTHER" id="PTHR23220">
    <property type="entry name" value="INTEGRIN ALPHA"/>
    <property type="match status" value="1"/>
</dbReference>
<accession>A0A8D2J1C6</accession>
<reference evidence="25" key="1">
    <citation type="submission" date="2025-08" db="UniProtKB">
        <authorList>
            <consortium name="Ensembl"/>
        </authorList>
    </citation>
    <scope>IDENTIFICATION</scope>
</reference>
<dbReference type="InterPro" id="IPR032695">
    <property type="entry name" value="Integrin_dom_sf"/>
</dbReference>
<keyword evidence="11 23" id="KW-0401">Integrin</keyword>
<dbReference type="Gene3D" id="2.130.10.130">
    <property type="entry name" value="Integrin alpha, N-terminal"/>
    <property type="match status" value="1"/>
</dbReference>
<reference evidence="25" key="2">
    <citation type="submission" date="2025-09" db="UniProtKB">
        <authorList>
            <consortium name="Ensembl"/>
        </authorList>
    </citation>
    <scope>IDENTIFICATION</scope>
</reference>
<feature type="transmembrane region" description="Helical" evidence="23">
    <location>
        <begin position="1109"/>
        <end position="1133"/>
    </location>
</feature>
<evidence type="ECO:0000313" key="26">
    <source>
        <dbReference type="Proteomes" id="UP000694545"/>
    </source>
</evidence>
<dbReference type="InterPro" id="IPR002035">
    <property type="entry name" value="VWF_A"/>
</dbReference>
<keyword evidence="10 23" id="KW-1133">Transmembrane helix</keyword>
<dbReference type="Proteomes" id="UP000694545">
    <property type="component" value="Unplaced"/>
</dbReference>
<keyword evidence="15" id="KW-0325">Glycoprotein</keyword>
<dbReference type="Pfam" id="PF20805">
    <property type="entry name" value="Integrin_A_Ig_2"/>
    <property type="match status" value="1"/>
</dbReference>
<keyword evidence="26" id="KW-1185">Reference proteome</keyword>
<dbReference type="GO" id="GO:0007160">
    <property type="term" value="P:cell-matrix adhesion"/>
    <property type="evidence" value="ECO:0007669"/>
    <property type="project" value="TreeGrafter"/>
</dbReference>
<protein>
    <recommendedName>
        <fullName evidence="17">Integrin alpha-2</fullName>
    </recommendedName>
    <alternativeName>
        <fullName evidence="20">CD49 antigen-like family member B</fullName>
    </alternativeName>
    <alternativeName>
        <fullName evidence="18">Collagen receptor</fullName>
    </alternativeName>
    <alternativeName>
        <fullName evidence="21">Platelet membrane glycoprotein Ia</fullName>
    </alternativeName>
    <alternativeName>
        <fullName evidence="19">VLA-2 subunit alpha</fullName>
    </alternativeName>
</protein>
<organism evidence="25 26">
    <name type="scientific">Varanus komodoensis</name>
    <name type="common">Komodo dragon</name>
    <dbReference type="NCBI Taxonomy" id="61221"/>
    <lineage>
        <taxon>Eukaryota</taxon>
        <taxon>Metazoa</taxon>
        <taxon>Chordata</taxon>
        <taxon>Craniata</taxon>
        <taxon>Vertebrata</taxon>
        <taxon>Euteleostomi</taxon>
        <taxon>Lepidosauria</taxon>
        <taxon>Squamata</taxon>
        <taxon>Bifurcata</taxon>
        <taxon>Unidentata</taxon>
        <taxon>Episquamata</taxon>
        <taxon>Toxicofera</taxon>
        <taxon>Anguimorpha</taxon>
        <taxon>Paleoanguimorpha</taxon>
        <taxon>Varanoidea</taxon>
        <taxon>Varanidae</taxon>
        <taxon>Varanus</taxon>
    </lineage>
</organism>
<dbReference type="PROSITE" id="PS00242">
    <property type="entry name" value="INTEGRIN_ALPHA"/>
    <property type="match status" value="1"/>
</dbReference>
<dbReference type="Gene3D" id="2.60.40.1460">
    <property type="entry name" value="Integrin domains. Chain A, domain 2"/>
    <property type="match status" value="1"/>
</dbReference>
<name>A0A8D2J1C6_VARKO</name>
<dbReference type="GO" id="GO:0005178">
    <property type="term" value="F:integrin binding"/>
    <property type="evidence" value="ECO:0007669"/>
    <property type="project" value="TreeGrafter"/>
</dbReference>
<comment type="subcellular location">
    <subcellularLocation>
        <location evidence="1 23">Membrane</location>
        <topology evidence="1 23">Single-pass type I membrane protein</topology>
    </subcellularLocation>
</comment>
<evidence type="ECO:0000256" key="15">
    <source>
        <dbReference type="ARBA" id="ARBA00023180"/>
    </source>
</evidence>
<evidence type="ECO:0000256" key="1">
    <source>
        <dbReference type="ARBA" id="ARBA00004479"/>
    </source>
</evidence>
<dbReference type="InterPro" id="IPR048285">
    <property type="entry name" value="Integrin_alpha_Ig-like_2"/>
</dbReference>
<keyword evidence="9 23" id="KW-0130">Cell adhesion</keyword>
<keyword evidence="7" id="KW-0106">Calcium</keyword>
<evidence type="ECO:0000256" key="2">
    <source>
        <dbReference type="ARBA" id="ARBA00008054"/>
    </source>
</evidence>
<evidence type="ECO:0000256" key="4">
    <source>
        <dbReference type="ARBA" id="ARBA00022723"/>
    </source>
</evidence>
<evidence type="ECO:0000256" key="9">
    <source>
        <dbReference type="ARBA" id="ARBA00022889"/>
    </source>
</evidence>
<dbReference type="SUPFAM" id="SSF69318">
    <property type="entry name" value="Integrin alpha N-terminal domain"/>
    <property type="match status" value="1"/>
</dbReference>
<dbReference type="FunFam" id="2.130.10.130:FF:000008">
    <property type="entry name" value="Integrin subunit alpha 2"/>
    <property type="match status" value="1"/>
</dbReference>
<feature type="repeat" description="FG-GAP" evidence="22">
    <location>
        <begin position="37"/>
        <end position="95"/>
    </location>
</feature>
<evidence type="ECO:0000256" key="10">
    <source>
        <dbReference type="ARBA" id="ARBA00022989"/>
    </source>
</evidence>
<dbReference type="SMART" id="SM00327">
    <property type="entry name" value="VWA"/>
    <property type="match status" value="1"/>
</dbReference>
<feature type="domain" description="VWFA" evidence="24">
    <location>
        <begin position="177"/>
        <end position="364"/>
    </location>
</feature>
<dbReference type="Pfam" id="PF01839">
    <property type="entry name" value="FG-GAP"/>
    <property type="match status" value="2"/>
</dbReference>
<dbReference type="Pfam" id="PF00092">
    <property type="entry name" value="VWA"/>
    <property type="match status" value="1"/>
</dbReference>
<dbReference type="Pfam" id="PF20806">
    <property type="entry name" value="Integrin_A_Ig_3"/>
    <property type="match status" value="1"/>
</dbReference>
<dbReference type="GO" id="GO:0009897">
    <property type="term" value="C:external side of plasma membrane"/>
    <property type="evidence" value="ECO:0007669"/>
    <property type="project" value="TreeGrafter"/>
</dbReference>
<keyword evidence="6" id="KW-0677">Repeat</keyword>
<evidence type="ECO:0000259" key="24">
    <source>
        <dbReference type="PROSITE" id="PS50234"/>
    </source>
</evidence>
<keyword evidence="3 23" id="KW-0812">Transmembrane</keyword>
<dbReference type="SMART" id="SM00191">
    <property type="entry name" value="Int_alpha"/>
    <property type="match status" value="5"/>
</dbReference>
<dbReference type="GO" id="GO:0008305">
    <property type="term" value="C:integrin complex"/>
    <property type="evidence" value="ECO:0007669"/>
    <property type="project" value="InterPro"/>
</dbReference>
<sequence>LPPETLGILCLITFMVILLFFLIGILQNCCEAYNVGLQGVKVFSGPSSEQFGYTVKQLLNEEGKWLLVASPWSGYPKNRMGDIYKCAVNQQETTCSRMNLQTFASIPNVTEIKKEMNLGLTLARNSITGGFLTCGPLWAQQCGSQYYATGICSEFNQRFQFLRSFSPAVQKCSPAVDMVVVCDESNSIYPWEDVQAFLKKFAQGLDIGPTKTQLGLIQYGNDPRVVFNLNTYRNKEDVVQAMSKTRQNGGDQTNTFKAIEYARRNAFSKAAGGRATASKVMVVVTDGESHDGSRLQEVITKCKEDNITRFGIAVLGHLIRTGADTTKLIEEIKAIASDPKLKYFFNVSSEKALLEEAGTLRERIFSIEGTAQGESFRLEMSQVGFSASYSQEKVTILLLGAVGAYGWNGTVIQQTEKQDIIFPYQSFQKVLQDGNQTSYLGYSMAVLSMENMVYFVAGAPRSNYTGRVVVYEVDVHGNVTIIHSQRGEQIGSYFGSVICSVDINRDSVTDVLLVGAPMFMNGFKKEEGKVYMFSVRRGILGKQELLEGPEGLENARFGSAITAVSDIDLDGFNDVIVGSPLENQNAGAIYIYNGNQRTIQTKYSQRISGSDPAFGQPLQYFGRTIDGRNDLNGDGITDVSVGSNGKVIQFWSQAIATVSIHVSSTPKKISLLNKNTEVVLQVCFSATFRPTHRNNQVDIIYNLTLDADLLSSRVTSRGVFKENSERSLQNSISVHPMDKCVAHAFNVQEPSDAVDSLSIRVDIKLRNPNSSPVLDITSPASVPFVKDCGEDEVCNTDLDLEVQQKNHGEGRFIVSSKNKRLIFGVKLKNNNENAYNTRIQIAFSKNLFFASSAPPVDGSEVSCQMTAITHFVVCRVSYPVFKRRQQAMFINADIPYKYFKEAMLFILYSASNEEDESNNLVNLTVPLRYDAELHLTRFTSMNLYEIHSGVIVPSMVNNFDEIGPPFNFSVKVTRGSMPVSTASLKIHIPKHSAGNNPLMYVTAVHTSQGSDISCDALINPYKIGQQGYEVSFRKEDFKALKELNCKNVKCDTITCKLKNMALKAEYYVNISTRIWNGTFAAVSNICFNEASFQIPTTITKPTEKSEVPVGIVIGSVLAGLLLLVALVAALWKLGFFKRKYEKMAKDMEDMDEITELTKDRE</sequence>
<keyword evidence="12 23" id="KW-0472">Membrane</keyword>
<dbReference type="OMA" id="IQYASQW"/>
<feature type="repeat" description="FG-GAP" evidence="22">
    <location>
        <begin position="605"/>
        <end position="667"/>
    </location>
</feature>
<dbReference type="PANTHER" id="PTHR23220:SF23">
    <property type="entry name" value="INTEGRIN ALPHA-2"/>
    <property type="match status" value="1"/>
</dbReference>
<evidence type="ECO:0000256" key="21">
    <source>
        <dbReference type="ARBA" id="ARBA00081841"/>
    </source>
</evidence>
<dbReference type="Gene3D" id="1.20.5.930">
    <property type="entry name" value="Bicelle-embedded integrin alpha(iib) transmembrane segment"/>
    <property type="match status" value="1"/>
</dbReference>
<dbReference type="Gene3D" id="2.60.40.1510">
    <property type="entry name" value="ntegrin, alpha v. Chain A, domain 3"/>
    <property type="match status" value="1"/>
</dbReference>
<evidence type="ECO:0000256" key="20">
    <source>
        <dbReference type="ARBA" id="ARBA00080513"/>
    </source>
</evidence>
<comment type="caution">
    <text evidence="23">Lacks conserved residue(s) required for the propagation of feature annotation.</text>
</comment>
<dbReference type="InterPro" id="IPR018184">
    <property type="entry name" value="Integrin_alpha_C_CS"/>
</dbReference>
<evidence type="ECO:0000256" key="18">
    <source>
        <dbReference type="ARBA" id="ARBA00077193"/>
    </source>
</evidence>
<evidence type="ECO:0000256" key="17">
    <source>
        <dbReference type="ARBA" id="ARBA00068415"/>
    </source>
</evidence>
<evidence type="ECO:0000256" key="19">
    <source>
        <dbReference type="ARBA" id="ARBA00078914"/>
    </source>
</evidence>
<dbReference type="GO" id="GO:0007229">
    <property type="term" value="P:integrin-mediated signaling pathway"/>
    <property type="evidence" value="ECO:0007669"/>
    <property type="project" value="UniProtKB-KW"/>
</dbReference>
<evidence type="ECO:0000256" key="11">
    <source>
        <dbReference type="ARBA" id="ARBA00023037"/>
    </source>
</evidence>
<keyword evidence="14 23" id="KW-0675">Receptor</keyword>
<evidence type="ECO:0000256" key="14">
    <source>
        <dbReference type="ARBA" id="ARBA00023170"/>
    </source>
</evidence>
<dbReference type="GO" id="GO:0033627">
    <property type="term" value="P:cell adhesion mediated by integrin"/>
    <property type="evidence" value="ECO:0007669"/>
    <property type="project" value="TreeGrafter"/>
</dbReference>
<feature type="transmembrane region" description="Helical" evidence="23">
    <location>
        <begin position="7"/>
        <end position="26"/>
    </location>
</feature>
<dbReference type="Gene3D" id="3.40.50.410">
    <property type="entry name" value="von Willebrand factor, type A domain"/>
    <property type="match status" value="1"/>
</dbReference>
<dbReference type="Ensembl" id="ENSVKKT00000002404.1">
    <property type="protein sequence ID" value="ENSVKKP00000002331.1"/>
    <property type="gene ID" value="ENSVKKG00000001665.1"/>
</dbReference>